<evidence type="ECO:0000256" key="1">
    <source>
        <dbReference type="SAM" id="Phobius"/>
    </source>
</evidence>
<gene>
    <name evidence="2" type="ORF">CC77DRAFT_1099864</name>
</gene>
<reference evidence="2 3" key="1">
    <citation type="submission" date="2016-05" db="EMBL/GenBank/DDBJ databases">
        <title>Comparative analysis of secretome profiles of manganese(II)-oxidizing ascomycete fungi.</title>
        <authorList>
            <consortium name="DOE Joint Genome Institute"/>
            <person name="Zeiner C.A."/>
            <person name="Purvine S.O."/>
            <person name="Zink E.M."/>
            <person name="Wu S."/>
            <person name="Pasa-Tolic L."/>
            <person name="Chaput D.L."/>
            <person name="Haridas S."/>
            <person name="Grigoriev I.V."/>
            <person name="Santelli C.M."/>
            <person name="Hansel C.M."/>
        </authorList>
    </citation>
    <scope>NUCLEOTIDE SEQUENCE [LARGE SCALE GENOMIC DNA]</scope>
    <source>
        <strain evidence="2 3">SRC1lrK2f</strain>
    </source>
</reference>
<dbReference type="Pfam" id="PF11915">
    <property type="entry name" value="DUF3433"/>
    <property type="match status" value="1"/>
</dbReference>
<keyword evidence="1" id="KW-1133">Transmembrane helix</keyword>
<dbReference type="GeneID" id="29115621"/>
<dbReference type="VEuPathDB" id="FungiDB:CC77DRAFT_1099864"/>
<protein>
    <submittedName>
        <fullName evidence="2">Uncharacterized protein</fullName>
    </submittedName>
</protein>
<keyword evidence="1" id="KW-0472">Membrane</keyword>
<dbReference type="InterPro" id="IPR021840">
    <property type="entry name" value="DUF3433"/>
</dbReference>
<dbReference type="PANTHER" id="PTHR37544:SF3">
    <property type="entry name" value="SPRAY"/>
    <property type="match status" value="1"/>
</dbReference>
<feature type="transmembrane region" description="Helical" evidence="1">
    <location>
        <begin position="248"/>
        <end position="276"/>
    </location>
</feature>
<evidence type="ECO:0000313" key="2">
    <source>
        <dbReference type="EMBL" id="OAG14551.1"/>
    </source>
</evidence>
<dbReference type="RefSeq" id="XP_018379972.1">
    <property type="nucleotide sequence ID" value="XM_018530027.1"/>
</dbReference>
<proteinExistence type="predicted"/>
<sequence length="351" mass="38701">MAIFTIIVLVLQRHKKWVSSSNPRSIAALAAAVWGTEIRSNLKTLSTATHENQMKQLLEGSRYKFVSETRNDGSTRVCLVSIQKGFQNSTRKNQQSLYPALQNESHIVPVNARRRFSSIAFLLLLIGLTAVILTYHHTSGDTGFENFMSGQGFGVQFLLTGVGVIISFYWRFVFQDIALLVPYSRLAKGNATARESVLLSPPSHPVLSIATAVSARHLVYFVITIVALLSEILPITLATIPFDSGTLYMAYIVSHWTSVAILAIMMIASIMLCFYIEPVLPIKPDSIASTLIYLADSTLSDTFAEICGNEDVSFDKRVEALGLRYALRPSRQAGGVFTVDVDDALQYAPRS</sequence>
<keyword evidence="1" id="KW-0812">Transmembrane</keyword>
<dbReference type="KEGG" id="aalt:CC77DRAFT_1099864"/>
<keyword evidence="3" id="KW-1185">Reference proteome</keyword>
<dbReference type="AlphaFoldDB" id="A0A177D572"/>
<dbReference type="EMBL" id="KV441499">
    <property type="protein sequence ID" value="OAG14551.1"/>
    <property type="molecule type" value="Genomic_DNA"/>
</dbReference>
<name>A0A177D572_ALTAL</name>
<feature type="transmembrane region" description="Helical" evidence="1">
    <location>
        <begin position="218"/>
        <end position="242"/>
    </location>
</feature>
<feature type="transmembrane region" description="Helical" evidence="1">
    <location>
        <begin position="116"/>
        <end position="135"/>
    </location>
</feature>
<dbReference type="Proteomes" id="UP000077248">
    <property type="component" value="Unassembled WGS sequence"/>
</dbReference>
<dbReference type="PANTHER" id="PTHR37544">
    <property type="entry name" value="SPRAY-RELATED"/>
    <property type="match status" value="1"/>
</dbReference>
<accession>A0A177D572</accession>
<organism evidence="2 3">
    <name type="scientific">Alternaria alternata</name>
    <name type="common">Alternaria rot fungus</name>
    <name type="synonym">Torula alternata</name>
    <dbReference type="NCBI Taxonomy" id="5599"/>
    <lineage>
        <taxon>Eukaryota</taxon>
        <taxon>Fungi</taxon>
        <taxon>Dikarya</taxon>
        <taxon>Ascomycota</taxon>
        <taxon>Pezizomycotina</taxon>
        <taxon>Dothideomycetes</taxon>
        <taxon>Pleosporomycetidae</taxon>
        <taxon>Pleosporales</taxon>
        <taxon>Pleosporineae</taxon>
        <taxon>Pleosporaceae</taxon>
        <taxon>Alternaria</taxon>
        <taxon>Alternaria sect. Alternaria</taxon>
        <taxon>Alternaria alternata complex</taxon>
    </lineage>
</organism>
<feature type="transmembrane region" description="Helical" evidence="1">
    <location>
        <begin position="155"/>
        <end position="174"/>
    </location>
</feature>
<evidence type="ECO:0000313" key="3">
    <source>
        <dbReference type="Proteomes" id="UP000077248"/>
    </source>
</evidence>